<proteinExistence type="predicted"/>
<feature type="chain" id="PRO_5004547123" description="TNF family profile domain-containing protein" evidence="1">
    <location>
        <begin position="21"/>
        <end position="234"/>
    </location>
</feature>
<reference evidence="2 3" key="1">
    <citation type="journal article" date="2013" name="Genome Announc.">
        <title>Draft Genome Sequence of Winogradskyella psychrotolerans RS-3T, Isolated from the Marine Transect of Kongsfjorden, Ny-Alesund, Svalbard, Arctic Ocean.</title>
        <authorList>
            <person name="Kumar Pinnaka A."/>
            <person name="Ara S."/>
            <person name="Singh A."/>
            <person name="Shivaji S."/>
        </authorList>
    </citation>
    <scope>NUCLEOTIDE SEQUENCE [LARGE SCALE GENOMIC DNA]</scope>
    <source>
        <strain evidence="2 3">RS-3</strain>
    </source>
</reference>
<dbReference type="AlphaFoldDB" id="S7X0A3"/>
<organism evidence="2 3">
    <name type="scientific">Winogradskyella psychrotolerans RS-3</name>
    <dbReference type="NCBI Taxonomy" id="641526"/>
    <lineage>
        <taxon>Bacteria</taxon>
        <taxon>Pseudomonadati</taxon>
        <taxon>Bacteroidota</taxon>
        <taxon>Flavobacteriia</taxon>
        <taxon>Flavobacteriales</taxon>
        <taxon>Flavobacteriaceae</taxon>
        <taxon>Winogradskyella</taxon>
    </lineage>
</organism>
<dbReference type="Proteomes" id="UP000014962">
    <property type="component" value="Unassembled WGS sequence"/>
</dbReference>
<keyword evidence="1" id="KW-0732">Signal</keyword>
<name>S7X0A3_9FLAO</name>
<comment type="caution">
    <text evidence="2">The sequence shown here is derived from an EMBL/GenBank/DDBJ whole genome shotgun (WGS) entry which is preliminary data.</text>
</comment>
<dbReference type="OrthoDB" id="1145223at2"/>
<dbReference type="STRING" id="641526.ADIWIN_2624"/>
<evidence type="ECO:0000313" key="2">
    <source>
        <dbReference type="EMBL" id="EPR72454.1"/>
    </source>
</evidence>
<feature type="signal peptide" evidence="1">
    <location>
        <begin position="1"/>
        <end position="20"/>
    </location>
</feature>
<gene>
    <name evidence="2" type="ORF">ADIWIN_2624</name>
</gene>
<dbReference type="EMBL" id="ATMR01000124">
    <property type="protein sequence ID" value="EPR72454.1"/>
    <property type="molecule type" value="Genomic_DNA"/>
</dbReference>
<sequence length="234" mass="25168">MKSNLTLIGLFLILTTASFAQVGIGTDTPDASSILELKSTEAGLLLPRLTTAERDLIASPAEGLTIYNTTTQSLEIYTDSWKRLTAEEEGTPSLTMYRNINGGSIPTTSNSSNFDSFPLGASHTTSINTDYFQVVSNGKIKILKAGTYLINASWATRNLESGNVKYVFGVFKNGIRTGYLTRGVVNLPSQDFFGASGTFQHDFAANDVVDISYFIGNTAIAVSGDLMHIGIVKL</sequence>
<dbReference type="RefSeq" id="WP_020897529.1">
    <property type="nucleotide sequence ID" value="NZ_ATMR01000124.1"/>
</dbReference>
<protein>
    <recommendedName>
        <fullName evidence="4">TNF family profile domain-containing protein</fullName>
    </recommendedName>
</protein>
<accession>S7X0A3</accession>
<keyword evidence="3" id="KW-1185">Reference proteome</keyword>
<evidence type="ECO:0000256" key="1">
    <source>
        <dbReference type="SAM" id="SignalP"/>
    </source>
</evidence>
<evidence type="ECO:0008006" key="4">
    <source>
        <dbReference type="Google" id="ProtNLM"/>
    </source>
</evidence>
<dbReference type="eggNOG" id="COG5295">
    <property type="taxonomic scope" value="Bacteria"/>
</dbReference>
<evidence type="ECO:0000313" key="3">
    <source>
        <dbReference type="Proteomes" id="UP000014962"/>
    </source>
</evidence>
<dbReference type="PATRIC" id="fig|641526.4.peg.2605"/>